<comment type="caution">
    <text evidence="1">The sequence shown here is derived from an EMBL/GenBank/DDBJ whole genome shotgun (WGS) entry which is preliminary data.</text>
</comment>
<keyword evidence="2" id="KW-1185">Reference proteome</keyword>
<sequence length="180" mass="20418">MNLIFFVQEHLKWKVLFAKIVNARITKNIEERAAYETSHTVITQSSSGFCPSKIQGNCFVEAVKNASSQFTCFQVALPRCLNLASGIFQTMKNLDLLRNLSTLNPITTISEIFLIRFVTSFTFMDVETKTTIDTKIPHQSHIDIEVLNISNDRTHLESIINVEKKAKIETGQFTTYAPQV</sequence>
<dbReference type="EMBL" id="JAPFFF010000033">
    <property type="protein sequence ID" value="KAK8844239.1"/>
    <property type="molecule type" value="Genomic_DNA"/>
</dbReference>
<evidence type="ECO:0000313" key="2">
    <source>
        <dbReference type="Proteomes" id="UP001470230"/>
    </source>
</evidence>
<reference evidence="1 2" key="1">
    <citation type="submission" date="2024-04" db="EMBL/GenBank/DDBJ databases">
        <title>Tritrichomonas musculus Genome.</title>
        <authorList>
            <person name="Alves-Ferreira E."/>
            <person name="Grigg M."/>
            <person name="Lorenzi H."/>
            <person name="Galac M."/>
        </authorList>
    </citation>
    <scope>NUCLEOTIDE SEQUENCE [LARGE SCALE GENOMIC DNA]</scope>
    <source>
        <strain evidence="1 2">EAF2021</strain>
    </source>
</reference>
<evidence type="ECO:0000313" key="1">
    <source>
        <dbReference type="EMBL" id="KAK8844239.1"/>
    </source>
</evidence>
<protein>
    <submittedName>
        <fullName evidence="1">Uncharacterized protein</fullName>
    </submittedName>
</protein>
<accession>A0ABR2HCS9</accession>
<organism evidence="1 2">
    <name type="scientific">Tritrichomonas musculus</name>
    <dbReference type="NCBI Taxonomy" id="1915356"/>
    <lineage>
        <taxon>Eukaryota</taxon>
        <taxon>Metamonada</taxon>
        <taxon>Parabasalia</taxon>
        <taxon>Tritrichomonadida</taxon>
        <taxon>Tritrichomonadidae</taxon>
        <taxon>Tritrichomonas</taxon>
    </lineage>
</organism>
<gene>
    <name evidence="1" type="ORF">M9Y10_024450</name>
</gene>
<dbReference type="Proteomes" id="UP001470230">
    <property type="component" value="Unassembled WGS sequence"/>
</dbReference>
<name>A0ABR2HCS9_9EUKA</name>
<proteinExistence type="predicted"/>